<organism evidence="2">
    <name type="scientific">Oryza barthii</name>
    <dbReference type="NCBI Taxonomy" id="65489"/>
    <lineage>
        <taxon>Eukaryota</taxon>
        <taxon>Viridiplantae</taxon>
        <taxon>Streptophyta</taxon>
        <taxon>Embryophyta</taxon>
        <taxon>Tracheophyta</taxon>
        <taxon>Spermatophyta</taxon>
        <taxon>Magnoliopsida</taxon>
        <taxon>Liliopsida</taxon>
        <taxon>Poales</taxon>
        <taxon>Poaceae</taxon>
        <taxon>BOP clade</taxon>
        <taxon>Oryzoideae</taxon>
        <taxon>Oryzeae</taxon>
        <taxon>Oryzinae</taxon>
        <taxon>Oryza</taxon>
    </lineage>
</organism>
<dbReference type="AlphaFoldDB" id="A0A0D3F930"/>
<dbReference type="PaxDb" id="65489-OBART02G28380.1"/>
<protein>
    <submittedName>
        <fullName evidence="2">Uncharacterized protein</fullName>
    </submittedName>
</protein>
<keyword evidence="3" id="KW-1185">Reference proteome</keyword>
<name>A0A0D3F930_9ORYZ</name>
<proteinExistence type="predicted"/>
<dbReference type="Proteomes" id="UP000026960">
    <property type="component" value="Chromosome 2"/>
</dbReference>
<evidence type="ECO:0000313" key="2">
    <source>
        <dbReference type="EnsemblPlants" id="OBART02G28380.1"/>
    </source>
</evidence>
<sequence length="125" mass="14113">MQERRGVDGGAVLPDLDGGAVLPDLGVPVSGRRVRLASPRRRDQHPSGLLHLQKQGWMLAIATRHGELPDEKNESNLSAAHEHGEQPTTAPSNHTYLSKFHIIIYTLKKDIEKNQYQVRYKLLYR</sequence>
<dbReference type="EnsemblPlants" id="OBART02G28380.1">
    <property type="protein sequence ID" value="OBART02G28380.1"/>
    <property type="gene ID" value="OBART02G28380"/>
</dbReference>
<dbReference type="Gramene" id="OBART02G28380.1">
    <property type="protein sequence ID" value="OBART02G28380.1"/>
    <property type="gene ID" value="OBART02G28380"/>
</dbReference>
<evidence type="ECO:0000313" key="3">
    <source>
        <dbReference type="Proteomes" id="UP000026960"/>
    </source>
</evidence>
<evidence type="ECO:0000256" key="1">
    <source>
        <dbReference type="SAM" id="MobiDB-lite"/>
    </source>
</evidence>
<reference evidence="2" key="2">
    <citation type="submission" date="2015-03" db="UniProtKB">
        <authorList>
            <consortium name="EnsemblPlants"/>
        </authorList>
    </citation>
    <scope>IDENTIFICATION</scope>
</reference>
<dbReference type="HOGENOM" id="CLU_1996097_0_0_1"/>
<feature type="region of interest" description="Disordered" evidence="1">
    <location>
        <begin position="64"/>
        <end position="93"/>
    </location>
</feature>
<accession>A0A0D3F930</accession>
<feature type="compositionally biased region" description="Basic and acidic residues" evidence="1">
    <location>
        <begin position="64"/>
        <end position="85"/>
    </location>
</feature>
<reference evidence="2" key="1">
    <citation type="journal article" date="2009" name="Rice">
        <title>De Novo Next Generation Sequencing of Plant Genomes.</title>
        <authorList>
            <person name="Rounsley S."/>
            <person name="Marri P.R."/>
            <person name="Yu Y."/>
            <person name="He R."/>
            <person name="Sisneros N."/>
            <person name="Goicoechea J.L."/>
            <person name="Lee S.J."/>
            <person name="Angelova A."/>
            <person name="Kudrna D."/>
            <person name="Luo M."/>
            <person name="Affourtit J."/>
            <person name="Desany B."/>
            <person name="Knight J."/>
            <person name="Niazi F."/>
            <person name="Egholm M."/>
            <person name="Wing R.A."/>
        </authorList>
    </citation>
    <scope>NUCLEOTIDE SEQUENCE [LARGE SCALE GENOMIC DNA]</scope>
    <source>
        <strain evidence="2">cv. IRGC 105608</strain>
    </source>
</reference>